<comment type="caution">
    <text evidence="1">The sequence shown here is derived from an EMBL/GenBank/DDBJ whole genome shotgun (WGS) entry which is preliminary data.</text>
</comment>
<gene>
    <name evidence="1" type="ORF">WKV53_23255</name>
</gene>
<evidence type="ECO:0000313" key="2">
    <source>
        <dbReference type="Proteomes" id="UP001371305"/>
    </source>
</evidence>
<dbReference type="EMBL" id="JBBUKT010000011">
    <property type="protein sequence ID" value="MEK7953451.1"/>
    <property type="molecule type" value="Genomic_DNA"/>
</dbReference>
<proteinExistence type="predicted"/>
<sequence length="76" mass="8603">MREIYLGSIRGERGSDHHYILVTDEGEKCRVRKVTVFAESCASDRVKEIPEAEYASHSINGKNLADLVRRALRSLV</sequence>
<name>A0ABU9B0L5_9BACT</name>
<evidence type="ECO:0000313" key="1">
    <source>
        <dbReference type="EMBL" id="MEK7953451.1"/>
    </source>
</evidence>
<protein>
    <submittedName>
        <fullName evidence="1">Uncharacterized protein</fullName>
    </submittedName>
</protein>
<dbReference type="RefSeq" id="WP_341407215.1">
    <property type="nucleotide sequence ID" value="NZ_JBBUKT010000011.1"/>
</dbReference>
<dbReference type="Proteomes" id="UP001371305">
    <property type="component" value="Unassembled WGS sequence"/>
</dbReference>
<reference evidence="1 2" key="1">
    <citation type="submission" date="2024-04" db="EMBL/GenBank/DDBJ databases">
        <title>Luteolibacter sp. isolated from soil.</title>
        <authorList>
            <person name="An J."/>
        </authorList>
    </citation>
    <scope>NUCLEOTIDE SEQUENCE [LARGE SCALE GENOMIC DNA]</scope>
    <source>
        <strain evidence="1 2">Y139</strain>
    </source>
</reference>
<organism evidence="1 2">
    <name type="scientific">Luteolibacter soli</name>
    <dbReference type="NCBI Taxonomy" id="3135280"/>
    <lineage>
        <taxon>Bacteria</taxon>
        <taxon>Pseudomonadati</taxon>
        <taxon>Verrucomicrobiota</taxon>
        <taxon>Verrucomicrobiia</taxon>
        <taxon>Verrucomicrobiales</taxon>
        <taxon>Verrucomicrobiaceae</taxon>
        <taxon>Luteolibacter</taxon>
    </lineage>
</organism>
<keyword evidence="2" id="KW-1185">Reference proteome</keyword>
<accession>A0ABU9B0L5</accession>